<sequence length="248" mass="28703">MDIKANDYLLNQDSLIGMKQIPDASIDLVLTDPPYGIANNAKLTKVGSKIVTTNQAWGEDFQDEWETMEDYWNWLKPYIAEFHRVMKDSGSIILFLDRKYTGLIAYLMETEFSLNFQNKIYFEKVNPLPSFRKNNYRSCLEEAIWFSKGKQKCFNFGEQADMKQIYKGPIGKKATKHGCEKYGWMIEPLIKNHSKPGDIVLDAFAGSGSTIVHALKHQRKAIGFEKNPEFFDMAKNRCQHEQLELCFE</sequence>
<dbReference type="Proteomes" id="UP000191686">
    <property type="component" value="Unassembled WGS sequence"/>
</dbReference>
<dbReference type="InterPro" id="IPR002052">
    <property type="entry name" value="DNA_methylase_N6_adenine_CS"/>
</dbReference>
<reference evidence="6 7" key="1">
    <citation type="journal article" date="2017" name="Front. Microbiol.">
        <title>Genomics reveals a unique clone of Burkholderia cenocepacia harbouring an actively excising novel genomic island.</title>
        <authorList>
            <person name="Patil P."/>
            <person name="Mali S."/>
            <person name="Midha S."/>
            <person name="Gautam V."/>
            <person name="Dash L."/>
            <person name="Kumar S."/>
            <person name="Shastri J."/>
            <person name="Singhal L."/>
            <person name="Patil P.B."/>
        </authorList>
    </citation>
    <scope>NUCLEOTIDE SEQUENCE [LARGE SCALE GENOMIC DNA]</scope>
    <source>
        <strain evidence="6 7">BC-19</strain>
    </source>
</reference>
<evidence type="ECO:0000256" key="1">
    <source>
        <dbReference type="ARBA" id="ARBA00006594"/>
    </source>
</evidence>
<dbReference type="PANTHER" id="PTHR13370">
    <property type="entry name" value="RNA METHYLASE-RELATED"/>
    <property type="match status" value="1"/>
</dbReference>
<dbReference type="EC" id="2.1.1.-" evidence="4"/>
<accession>A0ABD4UCS7</accession>
<dbReference type="RefSeq" id="WP_050866147.1">
    <property type="nucleotide sequence ID" value="NZ_JAIMHC010000001.1"/>
</dbReference>
<dbReference type="PRINTS" id="PR00508">
    <property type="entry name" value="S21N4MTFRASE"/>
</dbReference>
<dbReference type="SUPFAM" id="SSF53335">
    <property type="entry name" value="S-adenosyl-L-methionine-dependent methyltransferases"/>
    <property type="match status" value="1"/>
</dbReference>
<dbReference type="PROSITE" id="PS00092">
    <property type="entry name" value="N6_MTASE"/>
    <property type="match status" value="1"/>
</dbReference>
<evidence type="ECO:0000256" key="2">
    <source>
        <dbReference type="ARBA" id="ARBA00022603"/>
    </source>
</evidence>
<dbReference type="GO" id="GO:0032259">
    <property type="term" value="P:methylation"/>
    <property type="evidence" value="ECO:0007669"/>
    <property type="project" value="UniProtKB-KW"/>
</dbReference>
<dbReference type="Pfam" id="PF01555">
    <property type="entry name" value="N6_N4_Mtase"/>
    <property type="match status" value="1"/>
</dbReference>
<keyword evidence="2" id="KW-0489">Methyltransferase</keyword>
<comment type="caution">
    <text evidence="6">The sequence shown here is derived from an EMBL/GenBank/DDBJ whole genome shotgun (WGS) entry which is preliminary data.</text>
</comment>
<evidence type="ECO:0000256" key="4">
    <source>
        <dbReference type="RuleBase" id="RU362026"/>
    </source>
</evidence>
<dbReference type="Gene3D" id="3.40.50.150">
    <property type="entry name" value="Vaccinia Virus protein VP39"/>
    <property type="match status" value="1"/>
</dbReference>
<dbReference type="AlphaFoldDB" id="A0ABD4UCS7"/>
<dbReference type="InterPro" id="IPR001091">
    <property type="entry name" value="RM_Methyltransferase"/>
</dbReference>
<proteinExistence type="inferred from homology"/>
<gene>
    <name evidence="6" type="ORF">UE95_012635</name>
</gene>
<evidence type="ECO:0000313" key="6">
    <source>
        <dbReference type="EMBL" id="MCW3712135.1"/>
    </source>
</evidence>
<dbReference type="InterPro" id="IPR029063">
    <property type="entry name" value="SAM-dependent_MTases_sf"/>
</dbReference>
<dbReference type="EMBL" id="JYMX02000008">
    <property type="protein sequence ID" value="MCW3712135.1"/>
    <property type="molecule type" value="Genomic_DNA"/>
</dbReference>
<keyword evidence="3" id="KW-0808">Transferase</keyword>
<evidence type="ECO:0000259" key="5">
    <source>
        <dbReference type="Pfam" id="PF01555"/>
    </source>
</evidence>
<protein>
    <recommendedName>
        <fullName evidence="4">Methyltransferase</fullName>
        <ecNumber evidence="4">2.1.1.-</ecNumber>
    </recommendedName>
</protein>
<evidence type="ECO:0000256" key="3">
    <source>
        <dbReference type="ARBA" id="ARBA00022679"/>
    </source>
</evidence>
<organism evidence="6 7">
    <name type="scientific">Burkholderia cenocepacia</name>
    <dbReference type="NCBI Taxonomy" id="95486"/>
    <lineage>
        <taxon>Bacteria</taxon>
        <taxon>Pseudomonadati</taxon>
        <taxon>Pseudomonadota</taxon>
        <taxon>Betaproteobacteria</taxon>
        <taxon>Burkholderiales</taxon>
        <taxon>Burkholderiaceae</taxon>
        <taxon>Burkholderia</taxon>
        <taxon>Burkholderia cepacia complex</taxon>
    </lineage>
</organism>
<dbReference type="GO" id="GO:0008168">
    <property type="term" value="F:methyltransferase activity"/>
    <property type="evidence" value="ECO:0007669"/>
    <property type="project" value="UniProtKB-KW"/>
</dbReference>
<evidence type="ECO:0000313" key="7">
    <source>
        <dbReference type="Proteomes" id="UP000191686"/>
    </source>
</evidence>
<reference evidence="6 7" key="2">
    <citation type="journal article" date="2017" name="Front. Microbiol.">
        <title>Genomics Reveals a Unique Clone of Burkholderia cenocepacia Harboring an Actively Excising Novel Genomic Island.</title>
        <authorList>
            <person name="Patil P.P."/>
            <person name="Mali S."/>
            <person name="Midha S."/>
            <person name="Gautam V."/>
            <person name="Dash L."/>
            <person name="Kumar S."/>
            <person name="Shastri J."/>
            <person name="Singhal L."/>
            <person name="Patil P.B."/>
        </authorList>
    </citation>
    <scope>NUCLEOTIDE SEQUENCE [LARGE SCALE GENOMIC DNA]</scope>
    <source>
        <strain evidence="6 7">BC-19</strain>
    </source>
</reference>
<feature type="domain" description="DNA methylase N-4/N-6" evidence="5">
    <location>
        <begin position="26"/>
        <end position="235"/>
    </location>
</feature>
<comment type="similarity">
    <text evidence="1 4">Belongs to the N(4)/N(6)-methyltransferase family.</text>
</comment>
<name>A0ABD4UCS7_9BURK</name>
<dbReference type="InterPro" id="IPR002941">
    <property type="entry name" value="DNA_methylase_N4/N6"/>
</dbReference>
<dbReference type="PANTHER" id="PTHR13370:SF3">
    <property type="entry name" value="TRNA (GUANINE(10)-N2)-METHYLTRANSFERASE HOMOLOG"/>
    <property type="match status" value="1"/>
</dbReference>